<sequence>MKRTTFVKNFFYLFFVLLASNIAFAEIDSYYVGLKAYQDGFYDVSLINLEDFLKTDNASKEAIFAKYLLYKIYLKQNNIQKAKEYFQMIKDLNDDRFDNKSMSFDEVYLTAIDNCSKAYAIIDQKKDYSLNKALIGTKCAIDNSTNIDIQELPDSLKFSYIMQINDKALIKKTFEMLNLKNLTNEQIKQLSIKLYKYELITEFWKAYETYRDKDTINLAIERVWKVGKYEDVIKGYNYNRQHALLPETYCMVLDAHFKTNKKVNYSIIEKCFTAKDEKYYKALIRAYSVNNDIPMLKNLINSLPDNQSNILCELGSSIITANLLDKKNYKRLINCENIDNISNDLLQQGLTFHLIQIHFGMENQKSYYYLAYAYGLEGKKKLLKKYYDKITVKDLKNNIYKRFKRYLK</sequence>
<dbReference type="Proteomes" id="UP000242881">
    <property type="component" value="Unassembled WGS sequence"/>
</dbReference>
<gene>
    <name evidence="2" type="ORF">C0187_01980</name>
</gene>
<evidence type="ECO:0000256" key="1">
    <source>
        <dbReference type="SAM" id="SignalP"/>
    </source>
</evidence>
<evidence type="ECO:0000313" key="3">
    <source>
        <dbReference type="Proteomes" id="UP000242881"/>
    </source>
</evidence>
<proteinExistence type="predicted"/>
<dbReference type="Gene3D" id="1.25.40.10">
    <property type="entry name" value="Tetratricopeptide repeat domain"/>
    <property type="match status" value="1"/>
</dbReference>
<keyword evidence="1" id="KW-0732">Signal</keyword>
<comment type="caution">
    <text evidence="2">The sequence shown here is derived from an EMBL/GenBank/DDBJ whole genome shotgun (WGS) entry which is preliminary data.</text>
</comment>
<evidence type="ECO:0000313" key="2">
    <source>
        <dbReference type="EMBL" id="PMP72221.1"/>
    </source>
</evidence>
<dbReference type="AlphaFoldDB" id="A0A2J6WPA4"/>
<organism evidence="2 3">
    <name type="scientific">Calditerrivibrio nitroreducens</name>
    <dbReference type="NCBI Taxonomy" id="477976"/>
    <lineage>
        <taxon>Bacteria</taxon>
        <taxon>Pseudomonadati</taxon>
        <taxon>Deferribacterota</taxon>
        <taxon>Deferribacteres</taxon>
        <taxon>Deferribacterales</taxon>
        <taxon>Calditerrivibrionaceae</taxon>
    </lineage>
</organism>
<dbReference type="EMBL" id="PNIN01000025">
    <property type="protein sequence ID" value="PMP72221.1"/>
    <property type="molecule type" value="Genomic_DNA"/>
</dbReference>
<feature type="signal peptide" evidence="1">
    <location>
        <begin position="1"/>
        <end position="25"/>
    </location>
</feature>
<accession>A0A2J6WPA4</accession>
<name>A0A2J6WPA4_9BACT</name>
<feature type="chain" id="PRO_5014367524" evidence="1">
    <location>
        <begin position="26"/>
        <end position="408"/>
    </location>
</feature>
<protein>
    <submittedName>
        <fullName evidence="2">Uncharacterized protein</fullName>
    </submittedName>
</protein>
<dbReference type="InterPro" id="IPR011990">
    <property type="entry name" value="TPR-like_helical_dom_sf"/>
</dbReference>
<reference evidence="2 3" key="1">
    <citation type="submission" date="2018-01" db="EMBL/GenBank/DDBJ databases">
        <title>Metagenomic assembled genomes from two thermal pools in the Uzon Caldera, Kamchatka, Russia.</title>
        <authorList>
            <person name="Wilkins L."/>
            <person name="Ettinger C."/>
        </authorList>
    </citation>
    <scope>NUCLEOTIDE SEQUENCE [LARGE SCALE GENOMIC DNA]</scope>
    <source>
        <strain evidence="2">ZAV-05</strain>
    </source>
</reference>